<dbReference type="Proteomes" id="UP001497482">
    <property type="component" value="Chromosome 18"/>
</dbReference>
<organism evidence="2 3">
    <name type="scientific">Knipowitschia caucasica</name>
    <name type="common">Caucasian dwarf goby</name>
    <name type="synonym">Pomatoschistus caucasicus</name>
    <dbReference type="NCBI Taxonomy" id="637954"/>
    <lineage>
        <taxon>Eukaryota</taxon>
        <taxon>Metazoa</taxon>
        <taxon>Chordata</taxon>
        <taxon>Craniata</taxon>
        <taxon>Vertebrata</taxon>
        <taxon>Euteleostomi</taxon>
        <taxon>Actinopterygii</taxon>
        <taxon>Neopterygii</taxon>
        <taxon>Teleostei</taxon>
        <taxon>Neoteleostei</taxon>
        <taxon>Acanthomorphata</taxon>
        <taxon>Gobiaria</taxon>
        <taxon>Gobiiformes</taxon>
        <taxon>Gobioidei</taxon>
        <taxon>Gobiidae</taxon>
        <taxon>Gobiinae</taxon>
        <taxon>Knipowitschia</taxon>
    </lineage>
</organism>
<sequence>MCLQGSHCLIILPCPLHPNKRRLYQKPMPKTNCAPTFLKLDPAFARSGTCSRTPNTHSLFPPDLPPTSAHWIQPQSLTPRP</sequence>
<keyword evidence="3" id="KW-1185">Reference proteome</keyword>
<accession>A0AAV2KE70</accession>
<evidence type="ECO:0000313" key="3">
    <source>
        <dbReference type="Proteomes" id="UP001497482"/>
    </source>
</evidence>
<proteinExistence type="predicted"/>
<dbReference type="EMBL" id="OZ035840">
    <property type="protein sequence ID" value="CAL1588226.1"/>
    <property type="molecule type" value="Genomic_DNA"/>
</dbReference>
<protein>
    <submittedName>
        <fullName evidence="2">Uncharacterized protein</fullName>
    </submittedName>
</protein>
<dbReference type="AlphaFoldDB" id="A0AAV2KE70"/>
<evidence type="ECO:0000313" key="2">
    <source>
        <dbReference type="EMBL" id="CAL1588226.1"/>
    </source>
</evidence>
<reference evidence="2 3" key="1">
    <citation type="submission" date="2024-04" db="EMBL/GenBank/DDBJ databases">
        <authorList>
            <person name="Waldvogel A.-M."/>
            <person name="Schoenle A."/>
        </authorList>
    </citation>
    <scope>NUCLEOTIDE SEQUENCE [LARGE SCALE GENOMIC DNA]</scope>
</reference>
<evidence type="ECO:0000256" key="1">
    <source>
        <dbReference type="SAM" id="MobiDB-lite"/>
    </source>
</evidence>
<gene>
    <name evidence="2" type="ORF">KC01_LOCUS18057</name>
</gene>
<name>A0AAV2KE70_KNICA</name>
<feature type="region of interest" description="Disordered" evidence="1">
    <location>
        <begin position="54"/>
        <end position="81"/>
    </location>
</feature>